<proteinExistence type="predicted"/>
<keyword evidence="4" id="KW-1185">Reference proteome</keyword>
<evidence type="ECO:0000256" key="1">
    <source>
        <dbReference type="SAM" id="MobiDB-lite"/>
    </source>
</evidence>
<comment type="caution">
    <text evidence="3">The sequence shown here is derived from an EMBL/GenBank/DDBJ whole genome shotgun (WGS) entry which is preliminary data.</text>
</comment>
<dbReference type="EMBL" id="JBEDUW010000004">
    <property type="protein sequence ID" value="KAK9931625.1"/>
    <property type="molecule type" value="Genomic_DNA"/>
</dbReference>
<sequence length="286" mass="31216">MKFSKTYTYVLFSVLLLSSTAISDHVSSLPLTIVKELKSNSLDGYSNYDDVLRLVPTGPNPMKSPGTPPTPPLSEALYGFDHFDDILRRVPKGPNPPESSPLNVLRRVPTGPDPLHNPGTPPTPLASELLYDSSTFIGFKLKTLNNDDILRRVPKGFKVKTLNSDDILKRVPKCANPSESPPLNGLRTVPSGPDPKHHEEIPPTPPTSELLCDSSTFKGFKLKILNSLSKFDDILRRVPKGPIPLDSPPLNVLRTVLSGPDPKHHEGIPPAPPASELLRHVPNGLN</sequence>
<feature type="signal peptide" evidence="2">
    <location>
        <begin position="1"/>
        <end position="23"/>
    </location>
</feature>
<name>A0AAW1X3S5_RUBAR</name>
<protein>
    <submittedName>
        <fullName evidence="3">Uncharacterized protein</fullName>
    </submittedName>
</protein>
<evidence type="ECO:0000313" key="4">
    <source>
        <dbReference type="Proteomes" id="UP001457282"/>
    </source>
</evidence>
<evidence type="ECO:0000256" key="2">
    <source>
        <dbReference type="SAM" id="SignalP"/>
    </source>
</evidence>
<feature type="chain" id="PRO_5043889782" evidence="2">
    <location>
        <begin position="24"/>
        <end position="286"/>
    </location>
</feature>
<gene>
    <name evidence="3" type="ORF">M0R45_018897</name>
</gene>
<dbReference type="Proteomes" id="UP001457282">
    <property type="component" value="Unassembled WGS sequence"/>
</dbReference>
<evidence type="ECO:0000313" key="3">
    <source>
        <dbReference type="EMBL" id="KAK9931625.1"/>
    </source>
</evidence>
<dbReference type="AlphaFoldDB" id="A0AAW1X3S5"/>
<feature type="region of interest" description="Disordered" evidence="1">
    <location>
        <begin position="172"/>
        <end position="208"/>
    </location>
</feature>
<dbReference type="PANTHER" id="PTHR37380">
    <property type="entry name" value="CLE FAMILY OSCLE501 PROTEIN"/>
    <property type="match status" value="1"/>
</dbReference>
<dbReference type="PANTHER" id="PTHR37380:SF1">
    <property type="entry name" value="CLE FAMILY OSCLE501 PROTEIN"/>
    <property type="match status" value="1"/>
</dbReference>
<feature type="region of interest" description="Disordered" evidence="1">
    <location>
        <begin position="91"/>
        <end position="121"/>
    </location>
</feature>
<accession>A0AAW1X3S5</accession>
<reference evidence="3 4" key="1">
    <citation type="journal article" date="2023" name="G3 (Bethesda)">
        <title>A chromosome-length genome assembly and annotation of blackberry (Rubus argutus, cv. 'Hillquist').</title>
        <authorList>
            <person name="Bruna T."/>
            <person name="Aryal R."/>
            <person name="Dudchenko O."/>
            <person name="Sargent D.J."/>
            <person name="Mead D."/>
            <person name="Buti M."/>
            <person name="Cavallini A."/>
            <person name="Hytonen T."/>
            <person name="Andres J."/>
            <person name="Pham M."/>
            <person name="Weisz D."/>
            <person name="Mascagni F."/>
            <person name="Usai G."/>
            <person name="Natali L."/>
            <person name="Bassil N."/>
            <person name="Fernandez G.E."/>
            <person name="Lomsadze A."/>
            <person name="Armour M."/>
            <person name="Olukolu B."/>
            <person name="Poorten T."/>
            <person name="Britton C."/>
            <person name="Davik J."/>
            <person name="Ashrafi H."/>
            <person name="Aiden E.L."/>
            <person name="Borodovsky M."/>
            <person name="Worthington M."/>
        </authorList>
    </citation>
    <scope>NUCLEOTIDE SEQUENCE [LARGE SCALE GENOMIC DNA]</scope>
    <source>
        <strain evidence="3">PI 553951</strain>
    </source>
</reference>
<keyword evidence="2" id="KW-0732">Signal</keyword>
<organism evidence="3 4">
    <name type="scientific">Rubus argutus</name>
    <name type="common">Southern blackberry</name>
    <dbReference type="NCBI Taxonomy" id="59490"/>
    <lineage>
        <taxon>Eukaryota</taxon>
        <taxon>Viridiplantae</taxon>
        <taxon>Streptophyta</taxon>
        <taxon>Embryophyta</taxon>
        <taxon>Tracheophyta</taxon>
        <taxon>Spermatophyta</taxon>
        <taxon>Magnoliopsida</taxon>
        <taxon>eudicotyledons</taxon>
        <taxon>Gunneridae</taxon>
        <taxon>Pentapetalae</taxon>
        <taxon>rosids</taxon>
        <taxon>fabids</taxon>
        <taxon>Rosales</taxon>
        <taxon>Rosaceae</taxon>
        <taxon>Rosoideae</taxon>
        <taxon>Rosoideae incertae sedis</taxon>
        <taxon>Rubus</taxon>
    </lineage>
</organism>